<evidence type="ECO:0000313" key="3">
    <source>
        <dbReference type="Proteomes" id="UP000031668"/>
    </source>
</evidence>
<sequence>MDEMTELIKKFINGSEITDRSPEESTHKFLKSPTSGHSETLSDLIPCYVSIFAFLERNLLHLRIRHQPAYCFSRRYISTDKKSKHLCRVVSEPFELINEILGGFEKFIPTNR</sequence>
<gene>
    <name evidence="2" type="ORF">RF11_05167</name>
</gene>
<dbReference type="EMBL" id="JWZT01000485">
    <property type="protein sequence ID" value="KII74256.1"/>
    <property type="molecule type" value="Genomic_DNA"/>
</dbReference>
<feature type="region of interest" description="Disordered" evidence="1">
    <location>
        <begin position="19"/>
        <end position="38"/>
    </location>
</feature>
<name>A0A0C2N3M2_THEKT</name>
<protein>
    <submittedName>
        <fullName evidence="2">Uncharacterized protein</fullName>
    </submittedName>
</protein>
<comment type="caution">
    <text evidence="2">The sequence shown here is derived from an EMBL/GenBank/DDBJ whole genome shotgun (WGS) entry which is preliminary data.</text>
</comment>
<reference evidence="2 3" key="1">
    <citation type="journal article" date="2014" name="Genome Biol. Evol.">
        <title>The genome of the myxosporean Thelohanellus kitauei shows adaptations to nutrient acquisition within its fish host.</title>
        <authorList>
            <person name="Yang Y."/>
            <person name="Xiong J."/>
            <person name="Zhou Z."/>
            <person name="Huo F."/>
            <person name="Miao W."/>
            <person name="Ran C."/>
            <person name="Liu Y."/>
            <person name="Zhang J."/>
            <person name="Feng J."/>
            <person name="Wang M."/>
            <person name="Wang M."/>
            <person name="Wang L."/>
            <person name="Yao B."/>
        </authorList>
    </citation>
    <scope>NUCLEOTIDE SEQUENCE [LARGE SCALE GENOMIC DNA]</scope>
    <source>
        <strain evidence="2">Wuqing</strain>
    </source>
</reference>
<accession>A0A0C2N3M2</accession>
<evidence type="ECO:0000256" key="1">
    <source>
        <dbReference type="SAM" id="MobiDB-lite"/>
    </source>
</evidence>
<keyword evidence="3" id="KW-1185">Reference proteome</keyword>
<proteinExistence type="predicted"/>
<evidence type="ECO:0000313" key="2">
    <source>
        <dbReference type="EMBL" id="KII74256.1"/>
    </source>
</evidence>
<dbReference type="AlphaFoldDB" id="A0A0C2N3M2"/>
<organism evidence="2 3">
    <name type="scientific">Thelohanellus kitauei</name>
    <name type="common">Myxosporean</name>
    <dbReference type="NCBI Taxonomy" id="669202"/>
    <lineage>
        <taxon>Eukaryota</taxon>
        <taxon>Metazoa</taxon>
        <taxon>Cnidaria</taxon>
        <taxon>Myxozoa</taxon>
        <taxon>Myxosporea</taxon>
        <taxon>Bivalvulida</taxon>
        <taxon>Platysporina</taxon>
        <taxon>Myxobolidae</taxon>
        <taxon>Thelohanellus</taxon>
    </lineage>
</organism>
<dbReference type="Proteomes" id="UP000031668">
    <property type="component" value="Unassembled WGS sequence"/>
</dbReference>